<proteinExistence type="predicted"/>
<dbReference type="PANTHER" id="PTHR42776:SF4">
    <property type="entry name" value="ACYLAMINO-ACID-RELEASING ENZYME"/>
    <property type="match status" value="1"/>
</dbReference>
<organism evidence="3 4">
    <name type="scientific">Capsicum annuum</name>
    <name type="common">Capsicum pepper</name>
    <dbReference type="NCBI Taxonomy" id="4072"/>
    <lineage>
        <taxon>Eukaryota</taxon>
        <taxon>Viridiplantae</taxon>
        <taxon>Streptophyta</taxon>
        <taxon>Embryophyta</taxon>
        <taxon>Tracheophyta</taxon>
        <taxon>Spermatophyta</taxon>
        <taxon>Magnoliopsida</taxon>
        <taxon>eudicotyledons</taxon>
        <taxon>Gunneridae</taxon>
        <taxon>Pentapetalae</taxon>
        <taxon>asterids</taxon>
        <taxon>lamiids</taxon>
        <taxon>Solanales</taxon>
        <taxon>Solanaceae</taxon>
        <taxon>Solanoideae</taxon>
        <taxon>Capsiceae</taxon>
        <taxon>Capsicum</taxon>
    </lineage>
</organism>
<dbReference type="SMART" id="SM00045">
    <property type="entry name" value="DAGKa"/>
    <property type="match status" value="1"/>
</dbReference>
<dbReference type="Gramene" id="PHT72625">
    <property type="protein sequence ID" value="PHT72625"/>
    <property type="gene ID" value="T459_23410"/>
</dbReference>
<dbReference type="InterPro" id="IPR000756">
    <property type="entry name" value="Diacylglycerol_kin_accessory"/>
</dbReference>
<dbReference type="GO" id="GO:0007200">
    <property type="term" value="P:phospholipase C-activating G protein-coupled receptor signaling pathway"/>
    <property type="evidence" value="ECO:0007669"/>
    <property type="project" value="InterPro"/>
</dbReference>
<reference evidence="3 4" key="2">
    <citation type="journal article" date="2017" name="Genome Biol.">
        <title>New reference genome sequences of hot pepper reveal the massive evolution of plant disease-resistance genes by retroduplication.</title>
        <authorList>
            <person name="Kim S."/>
            <person name="Park J."/>
            <person name="Yeom S.I."/>
            <person name="Kim Y.M."/>
            <person name="Seo E."/>
            <person name="Kim K.T."/>
            <person name="Kim M.S."/>
            <person name="Lee J.M."/>
            <person name="Cheong K."/>
            <person name="Shin H.S."/>
            <person name="Kim S.B."/>
            <person name="Han K."/>
            <person name="Lee J."/>
            <person name="Park M."/>
            <person name="Lee H.A."/>
            <person name="Lee H.Y."/>
            <person name="Lee Y."/>
            <person name="Oh S."/>
            <person name="Lee J.H."/>
            <person name="Choi E."/>
            <person name="Choi E."/>
            <person name="Lee S.E."/>
            <person name="Jeon J."/>
            <person name="Kim H."/>
            <person name="Choi G."/>
            <person name="Song H."/>
            <person name="Lee J."/>
            <person name="Lee S.C."/>
            <person name="Kwon J.K."/>
            <person name="Lee H.Y."/>
            <person name="Koo N."/>
            <person name="Hong Y."/>
            <person name="Kim R.W."/>
            <person name="Kang W.H."/>
            <person name="Huh J.H."/>
            <person name="Kang B.C."/>
            <person name="Yang T.J."/>
            <person name="Lee Y.H."/>
            <person name="Bennetzen J.L."/>
            <person name="Choi D."/>
        </authorList>
    </citation>
    <scope>NUCLEOTIDE SEQUENCE [LARGE SCALE GENOMIC DNA]</scope>
    <source>
        <strain evidence="4">cv. CM334</strain>
    </source>
</reference>
<dbReference type="EMBL" id="AYRZ02000009">
    <property type="protein sequence ID" value="PHT72625.1"/>
    <property type="molecule type" value="Genomic_DNA"/>
</dbReference>
<evidence type="ECO:0000313" key="4">
    <source>
        <dbReference type="Proteomes" id="UP000222542"/>
    </source>
</evidence>
<dbReference type="AlphaFoldDB" id="A0A2G2YSH6"/>
<evidence type="ECO:0000313" key="3">
    <source>
        <dbReference type="EMBL" id="PHT72625.1"/>
    </source>
</evidence>
<keyword evidence="1" id="KW-0378">Hydrolase</keyword>
<comment type="caution">
    <text evidence="3">The sequence shown here is derived from an EMBL/GenBank/DDBJ whole genome shotgun (WGS) entry which is preliminary data.</text>
</comment>
<reference evidence="3 4" key="1">
    <citation type="journal article" date="2014" name="Nat. Genet.">
        <title>Genome sequence of the hot pepper provides insights into the evolution of pungency in Capsicum species.</title>
        <authorList>
            <person name="Kim S."/>
            <person name="Park M."/>
            <person name="Yeom S.I."/>
            <person name="Kim Y.M."/>
            <person name="Lee J.M."/>
            <person name="Lee H.A."/>
            <person name="Seo E."/>
            <person name="Choi J."/>
            <person name="Cheong K."/>
            <person name="Kim K.T."/>
            <person name="Jung K."/>
            <person name="Lee G.W."/>
            <person name="Oh S.K."/>
            <person name="Bae C."/>
            <person name="Kim S.B."/>
            <person name="Lee H.Y."/>
            <person name="Kim S.Y."/>
            <person name="Kim M.S."/>
            <person name="Kang B.C."/>
            <person name="Jo Y.D."/>
            <person name="Yang H.B."/>
            <person name="Jeong H.J."/>
            <person name="Kang W.H."/>
            <person name="Kwon J.K."/>
            <person name="Shin C."/>
            <person name="Lim J.Y."/>
            <person name="Park J.H."/>
            <person name="Huh J.H."/>
            <person name="Kim J.S."/>
            <person name="Kim B.D."/>
            <person name="Cohen O."/>
            <person name="Paran I."/>
            <person name="Suh M.C."/>
            <person name="Lee S.B."/>
            <person name="Kim Y.K."/>
            <person name="Shin Y."/>
            <person name="Noh S.J."/>
            <person name="Park J."/>
            <person name="Seo Y.S."/>
            <person name="Kwon S.Y."/>
            <person name="Kim H.A."/>
            <person name="Park J.M."/>
            <person name="Kim H.J."/>
            <person name="Choi S.B."/>
            <person name="Bosland P.W."/>
            <person name="Reeves G."/>
            <person name="Jo S.H."/>
            <person name="Lee B.W."/>
            <person name="Cho H.T."/>
            <person name="Choi H.S."/>
            <person name="Lee M.S."/>
            <person name="Yu Y."/>
            <person name="Do Choi Y."/>
            <person name="Park B.S."/>
            <person name="van Deynze A."/>
            <person name="Ashrafi H."/>
            <person name="Hill T."/>
            <person name="Kim W.T."/>
            <person name="Pai H.S."/>
            <person name="Ahn H.K."/>
            <person name="Yeam I."/>
            <person name="Giovannoni J.J."/>
            <person name="Rose J.K."/>
            <person name="Sorensen I."/>
            <person name="Lee S.J."/>
            <person name="Kim R.W."/>
            <person name="Choi I.Y."/>
            <person name="Choi B.S."/>
            <person name="Lim J.S."/>
            <person name="Lee Y.H."/>
            <person name="Choi D."/>
        </authorList>
    </citation>
    <scope>NUCLEOTIDE SEQUENCE [LARGE SCALE GENOMIC DNA]</scope>
    <source>
        <strain evidence="4">cv. CM334</strain>
    </source>
</reference>
<feature type="domain" description="Diacylglycerol kinase accessory" evidence="2">
    <location>
        <begin position="2"/>
        <end position="97"/>
    </location>
</feature>
<accession>A0A2G2YSH6</accession>
<name>A0A2G2YSH6_CAPAN</name>
<sequence length="235" mass="26277">MLQFMKKVLYAREGAKSMMDWTFADFPWKVRVDVDGVDIEVPDNEDENYENFDSQSMHDKMLEVVSISGTWHLGKLQVTGVPNMWGSRKLRGLHRAPEKFSIVAARNPVCNLALMVGTTDILDWCYFKAFGSKEKSNFTVAPSAEHLALFSDKLPISHVQKNEFLTVLSSSGLFPFLGMKAMEPEASTTQSMDNNATNVILAPLETISRDMARLNADFGTMREDMASMKGCVGSM</sequence>
<dbReference type="PANTHER" id="PTHR42776">
    <property type="entry name" value="SERINE PEPTIDASE S9 FAMILY MEMBER"/>
    <property type="match status" value="1"/>
</dbReference>
<protein>
    <recommendedName>
        <fullName evidence="2">Diacylglycerol kinase accessory domain-containing protein</fullName>
    </recommendedName>
</protein>
<keyword evidence="4" id="KW-1185">Reference proteome</keyword>
<dbReference type="Proteomes" id="UP000222542">
    <property type="component" value="Unassembled WGS sequence"/>
</dbReference>
<evidence type="ECO:0000256" key="1">
    <source>
        <dbReference type="ARBA" id="ARBA00022801"/>
    </source>
</evidence>
<dbReference type="GO" id="GO:0004143">
    <property type="term" value="F:ATP-dependent diacylglycerol kinase activity"/>
    <property type="evidence" value="ECO:0007669"/>
    <property type="project" value="InterPro"/>
</dbReference>
<evidence type="ECO:0000259" key="2">
    <source>
        <dbReference type="SMART" id="SM00045"/>
    </source>
</evidence>
<gene>
    <name evidence="3" type="ORF">T459_23410</name>
</gene>
<dbReference type="STRING" id="4072.A0A2G2YSH6"/>
<dbReference type="GO" id="GO:0016787">
    <property type="term" value="F:hydrolase activity"/>
    <property type="evidence" value="ECO:0007669"/>
    <property type="project" value="UniProtKB-KW"/>
</dbReference>